<dbReference type="HOGENOM" id="CLU_994849_0_0_1"/>
<proteinExistence type="predicted"/>
<keyword evidence="4" id="KW-1185">Reference proteome</keyword>
<dbReference type="KEGG" id="dpx:DAPPUDRAFT_116753"/>
<dbReference type="InParanoid" id="E9HQE0"/>
<dbReference type="AlphaFoldDB" id="E9HQE0"/>
<evidence type="ECO:0000256" key="1">
    <source>
        <dbReference type="SAM" id="Coils"/>
    </source>
</evidence>
<feature type="compositionally biased region" description="Basic and acidic residues" evidence="2">
    <location>
        <begin position="37"/>
        <end position="47"/>
    </location>
</feature>
<feature type="compositionally biased region" description="Polar residues" evidence="2">
    <location>
        <begin position="1"/>
        <end position="10"/>
    </location>
</feature>
<evidence type="ECO:0000313" key="4">
    <source>
        <dbReference type="Proteomes" id="UP000000305"/>
    </source>
</evidence>
<dbReference type="PhylomeDB" id="E9HQE0"/>
<dbReference type="EMBL" id="GL732718">
    <property type="protein sequence ID" value="EFX66040.1"/>
    <property type="molecule type" value="Genomic_DNA"/>
</dbReference>
<name>E9HQE0_DAPPU</name>
<protein>
    <submittedName>
        <fullName evidence="3">Uncharacterized protein</fullName>
    </submittedName>
</protein>
<gene>
    <name evidence="3" type="ORF">DAPPUDRAFT_116753</name>
</gene>
<evidence type="ECO:0000256" key="2">
    <source>
        <dbReference type="SAM" id="MobiDB-lite"/>
    </source>
</evidence>
<reference evidence="3 4" key="1">
    <citation type="journal article" date="2011" name="Science">
        <title>The ecoresponsive genome of Daphnia pulex.</title>
        <authorList>
            <person name="Colbourne J.K."/>
            <person name="Pfrender M.E."/>
            <person name="Gilbert D."/>
            <person name="Thomas W.K."/>
            <person name="Tucker A."/>
            <person name="Oakley T.H."/>
            <person name="Tokishita S."/>
            <person name="Aerts A."/>
            <person name="Arnold G.J."/>
            <person name="Basu M.K."/>
            <person name="Bauer D.J."/>
            <person name="Caceres C.E."/>
            <person name="Carmel L."/>
            <person name="Casola C."/>
            <person name="Choi J.H."/>
            <person name="Detter J.C."/>
            <person name="Dong Q."/>
            <person name="Dusheyko S."/>
            <person name="Eads B.D."/>
            <person name="Frohlich T."/>
            <person name="Geiler-Samerotte K.A."/>
            <person name="Gerlach D."/>
            <person name="Hatcher P."/>
            <person name="Jogdeo S."/>
            <person name="Krijgsveld J."/>
            <person name="Kriventseva E.V."/>
            <person name="Kultz D."/>
            <person name="Laforsch C."/>
            <person name="Lindquist E."/>
            <person name="Lopez J."/>
            <person name="Manak J.R."/>
            <person name="Muller J."/>
            <person name="Pangilinan J."/>
            <person name="Patwardhan R.P."/>
            <person name="Pitluck S."/>
            <person name="Pritham E.J."/>
            <person name="Rechtsteiner A."/>
            <person name="Rho M."/>
            <person name="Rogozin I.B."/>
            <person name="Sakarya O."/>
            <person name="Salamov A."/>
            <person name="Schaack S."/>
            <person name="Shapiro H."/>
            <person name="Shiga Y."/>
            <person name="Skalitzky C."/>
            <person name="Smith Z."/>
            <person name="Souvorov A."/>
            <person name="Sung W."/>
            <person name="Tang Z."/>
            <person name="Tsuchiya D."/>
            <person name="Tu H."/>
            <person name="Vos H."/>
            <person name="Wang M."/>
            <person name="Wolf Y.I."/>
            <person name="Yamagata H."/>
            <person name="Yamada T."/>
            <person name="Ye Y."/>
            <person name="Shaw J.R."/>
            <person name="Andrews J."/>
            <person name="Crease T.J."/>
            <person name="Tang H."/>
            <person name="Lucas S.M."/>
            <person name="Robertson H.M."/>
            <person name="Bork P."/>
            <person name="Koonin E.V."/>
            <person name="Zdobnov E.M."/>
            <person name="Grigoriev I.V."/>
            <person name="Lynch M."/>
            <person name="Boore J.L."/>
        </authorList>
    </citation>
    <scope>NUCLEOTIDE SEQUENCE [LARGE SCALE GENOMIC DNA]</scope>
</reference>
<keyword evidence="1" id="KW-0175">Coiled coil</keyword>
<dbReference type="OrthoDB" id="6348136at2759"/>
<feature type="region of interest" description="Disordered" evidence="2">
    <location>
        <begin position="1"/>
        <end position="47"/>
    </location>
</feature>
<evidence type="ECO:0000313" key="3">
    <source>
        <dbReference type="EMBL" id="EFX66040.1"/>
    </source>
</evidence>
<feature type="compositionally biased region" description="Low complexity" evidence="2">
    <location>
        <begin position="11"/>
        <end position="23"/>
    </location>
</feature>
<organism evidence="3 4">
    <name type="scientific">Daphnia pulex</name>
    <name type="common">Water flea</name>
    <dbReference type="NCBI Taxonomy" id="6669"/>
    <lineage>
        <taxon>Eukaryota</taxon>
        <taxon>Metazoa</taxon>
        <taxon>Ecdysozoa</taxon>
        <taxon>Arthropoda</taxon>
        <taxon>Crustacea</taxon>
        <taxon>Branchiopoda</taxon>
        <taxon>Diplostraca</taxon>
        <taxon>Cladocera</taxon>
        <taxon>Anomopoda</taxon>
        <taxon>Daphniidae</taxon>
        <taxon>Daphnia</taxon>
    </lineage>
</organism>
<accession>E9HQE0</accession>
<feature type="coiled-coil region" evidence="1">
    <location>
        <begin position="77"/>
        <end position="147"/>
    </location>
</feature>
<sequence>MLTKQPENNDSVVGSSVSKSKASQRPDSAAIINEMQQHLHQETELRRSVEEQRLKATITMTQMTLDSVRICSEIERNAELQRKLQHQADQMAKEKRDSDEAELQYRTLVEKYKRETNEKQERAMEAVDTRIKQLEELSRQKKEVERSEKADAPGHGAIQKKRVDFSDHNTEVTAEGTKETDANGNIEYLIRRRIPNFSRDNPEAVNPNPNPVFFNSSSFDDLSLDDDDETNPGTSFFRSATPSFGTSHQDPSFSRYVLPSFGAQNHGTSFFQSAFIWRSE</sequence>
<dbReference type="Proteomes" id="UP000000305">
    <property type="component" value="Unassembled WGS sequence"/>
</dbReference>